<reference evidence="2 3" key="1">
    <citation type="journal article" date="2012" name="J. Bacteriol.">
        <title>Genome Sequence of "Candidatus Nitrosoarchaeum limnia" BG20, a Low-Salinity Ammonia-Oxidizing Archaeon from the San Francisco Bay Estuary.</title>
        <authorList>
            <person name="Mosier A.C."/>
            <person name="Allen E.E."/>
            <person name="Kim M."/>
            <person name="Ferriera S."/>
            <person name="Francis C.A."/>
        </authorList>
    </citation>
    <scope>NUCLEOTIDE SEQUENCE [LARGE SCALE GENOMIC DNA]</scope>
    <source>
        <strain evidence="2 3">BG20</strain>
    </source>
</reference>
<organism evidence="2 3">
    <name type="scientific">Candidatus Nitrosarchaeum limnium BG20</name>
    <dbReference type="NCBI Taxonomy" id="859192"/>
    <lineage>
        <taxon>Archaea</taxon>
        <taxon>Nitrososphaerota</taxon>
        <taxon>Nitrososphaeria</taxon>
        <taxon>Nitrosopumilales</taxon>
        <taxon>Nitrosopumilaceae</taxon>
        <taxon>Nitrosarchaeum</taxon>
    </lineage>
</organism>
<name>S2E450_9ARCH</name>
<gene>
    <name evidence="2" type="ORF">BG20_I2351</name>
</gene>
<comment type="caution">
    <text evidence="2">The sequence shown here is derived from an EMBL/GenBank/DDBJ whole genome shotgun (WGS) entry which is preliminary data.</text>
</comment>
<dbReference type="SUPFAM" id="SSF52954">
    <property type="entry name" value="Class II aaRS ABD-related"/>
    <property type="match status" value="1"/>
</dbReference>
<sequence length="135" mass="15018">GGRYDSLTKAFGREDIGATGVAGGVERIILTMQEQGIVSESKQIRVSVLYINEEMQKVAMSITSLLRLNNIPTNIDLSGKNLKKQMEQASDSKFCIIVAPKELEQSKVVLRNMQDGTESQIEIEKLTEDPRSYLI</sequence>
<dbReference type="Gene3D" id="3.40.50.800">
    <property type="entry name" value="Anticodon-binding domain"/>
    <property type="match status" value="1"/>
</dbReference>
<dbReference type="InterPro" id="IPR004154">
    <property type="entry name" value="Anticodon-bd"/>
</dbReference>
<dbReference type="InterPro" id="IPR045864">
    <property type="entry name" value="aa-tRNA-synth_II/BPL/LPL"/>
</dbReference>
<accession>S2E450</accession>
<keyword evidence="3" id="KW-1185">Reference proteome</keyword>
<evidence type="ECO:0000259" key="1">
    <source>
        <dbReference type="Pfam" id="PF03129"/>
    </source>
</evidence>
<dbReference type="RefSeq" id="WP_010191100.1">
    <property type="nucleotide sequence ID" value="NZ_AHJG01000114.1"/>
</dbReference>
<proteinExistence type="predicted"/>
<feature type="non-terminal residue" evidence="2">
    <location>
        <position position="1"/>
    </location>
</feature>
<dbReference type="Pfam" id="PF03129">
    <property type="entry name" value="HGTP_anticodon"/>
    <property type="match status" value="1"/>
</dbReference>
<dbReference type="Proteomes" id="UP000014065">
    <property type="component" value="Unassembled WGS sequence"/>
</dbReference>
<dbReference type="SUPFAM" id="SSF55681">
    <property type="entry name" value="Class II aaRS and biotin synthetases"/>
    <property type="match status" value="1"/>
</dbReference>
<dbReference type="Gene3D" id="3.30.930.10">
    <property type="entry name" value="Bira Bifunctional Protein, Domain 2"/>
    <property type="match status" value="1"/>
</dbReference>
<evidence type="ECO:0000313" key="3">
    <source>
        <dbReference type="Proteomes" id="UP000014065"/>
    </source>
</evidence>
<dbReference type="PATRIC" id="fig|859192.6.peg.798"/>
<dbReference type="AlphaFoldDB" id="S2E450"/>
<dbReference type="PANTHER" id="PTHR11476">
    <property type="entry name" value="HISTIDYL-TRNA SYNTHETASE"/>
    <property type="match status" value="1"/>
</dbReference>
<dbReference type="InterPro" id="IPR036621">
    <property type="entry name" value="Anticodon-bd_dom_sf"/>
</dbReference>
<protein>
    <submittedName>
        <fullName evidence="2">Anticodon binding domain protein</fullName>
    </submittedName>
</protein>
<evidence type="ECO:0000313" key="2">
    <source>
        <dbReference type="EMBL" id="EPA06000.1"/>
    </source>
</evidence>
<dbReference type="EMBL" id="AHJG01000114">
    <property type="protein sequence ID" value="EPA06000.1"/>
    <property type="molecule type" value="Genomic_DNA"/>
</dbReference>
<feature type="domain" description="Anticodon-binding" evidence="1">
    <location>
        <begin position="46"/>
        <end position="127"/>
    </location>
</feature>
<dbReference type="PANTHER" id="PTHR11476:SF7">
    <property type="entry name" value="HISTIDINE--TRNA LIGASE"/>
    <property type="match status" value="1"/>
</dbReference>